<evidence type="ECO:0000256" key="2">
    <source>
        <dbReference type="SAM" id="MobiDB-lite"/>
    </source>
</evidence>
<feature type="coiled-coil region" evidence="1">
    <location>
        <begin position="328"/>
        <end position="366"/>
    </location>
</feature>
<accession>A0A024GMC7</accession>
<organism evidence="3 4">
    <name type="scientific">Albugo candida</name>
    <dbReference type="NCBI Taxonomy" id="65357"/>
    <lineage>
        <taxon>Eukaryota</taxon>
        <taxon>Sar</taxon>
        <taxon>Stramenopiles</taxon>
        <taxon>Oomycota</taxon>
        <taxon>Peronosporomycetes</taxon>
        <taxon>Albuginales</taxon>
        <taxon>Albuginaceae</taxon>
        <taxon>Albugo</taxon>
    </lineage>
</organism>
<dbReference type="AlphaFoldDB" id="A0A024GMC7"/>
<name>A0A024GMC7_9STRA</name>
<gene>
    <name evidence="3" type="ORF">BN9_084940</name>
</gene>
<evidence type="ECO:0000313" key="4">
    <source>
        <dbReference type="Proteomes" id="UP000053237"/>
    </source>
</evidence>
<dbReference type="Proteomes" id="UP000053237">
    <property type="component" value="Unassembled WGS sequence"/>
</dbReference>
<dbReference type="InParanoid" id="A0A024GMC7"/>
<protein>
    <submittedName>
        <fullName evidence="3">Uncharacterized protein</fullName>
    </submittedName>
</protein>
<reference evidence="3 4" key="1">
    <citation type="submission" date="2012-05" db="EMBL/GenBank/DDBJ databases">
        <title>Recombination and specialization in a pathogen metapopulation.</title>
        <authorList>
            <person name="Gardiner A."/>
            <person name="Kemen E."/>
            <person name="Schultz-Larsen T."/>
            <person name="MacLean D."/>
            <person name="Van Oosterhout C."/>
            <person name="Jones J.D.G."/>
        </authorList>
    </citation>
    <scope>NUCLEOTIDE SEQUENCE [LARGE SCALE GENOMIC DNA]</scope>
    <source>
        <strain evidence="3 4">Ac Nc2</strain>
    </source>
</reference>
<comment type="caution">
    <text evidence="3">The sequence shown here is derived from an EMBL/GenBank/DDBJ whole genome shotgun (WGS) entry which is preliminary data.</text>
</comment>
<proteinExistence type="predicted"/>
<evidence type="ECO:0000313" key="3">
    <source>
        <dbReference type="EMBL" id="CCI47487.1"/>
    </source>
</evidence>
<dbReference type="EMBL" id="CAIX01000172">
    <property type="protein sequence ID" value="CCI47487.1"/>
    <property type="molecule type" value="Genomic_DNA"/>
</dbReference>
<dbReference type="OrthoDB" id="196867at2759"/>
<keyword evidence="4" id="KW-1185">Reference proteome</keyword>
<sequence>MRVNASGSYFEEYMRSNALQKHKAGDNANSVQKVMTDRNAYLSYLEVQLERVSAACLATQSFEKRLLELETSQNDQDKKLASFSKIIQLNQDYQEQIRIECTENGAVIAKSLDTWKEQCSSQFYDHNHRIASMESNLRSLESNTDQLTMQMGQEVAQLRSFLAKEAENGRLTLCAAEKRMQDLKDTQEKLFGHIETIRNSFRSEHDIVQSTMQEKHARLEHLNEDLHQQFSLWKGEKMRDMYAKLERMDETQASRYDIIVQKIEDELDGSRAETTQLRDMVRKTLDAQQLLGNSIVSLQIEMDSRLESNPASSNCGDKMIRKSMESFREQVEADLRRSELEVGKLMQDLVNQLTKSENHIERLSKVTCSSVKQLRQQVTSAISTPQKRLSERRLLITSEEKRNRSQAGNYHDIICKIKKQALALEKRLHHLEMRIGEHGPEQIKRTNKSDETFHSECGQVNDQYGDQSENRLLNQENETKLLRKPARKMKSTNMEKGIGSKSVGLRIPSQTLKKS</sequence>
<evidence type="ECO:0000256" key="1">
    <source>
        <dbReference type="SAM" id="Coils"/>
    </source>
</evidence>
<feature type="region of interest" description="Disordered" evidence="2">
    <location>
        <begin position="483"/>
        <end position="515"/>
    </location>
</feature>
<keyword evidence="1" id="KW-0175">Coiled coil</keyword>